<keyword evidence="1" id="KW-0472">Membrane</keyword>
<keyword evidence="1" id="KW-0812">Transmembrane</keyword>
<dbReference type="EMBL" id="AEUY02000005">
    <property type="protein sequence ID" value="EHI65241.1"/>
    <property type="molecule type" value="Genomic_DNA"/>
</dbReference>
<gene>
    <name evidence="2" type="ORF">STRPS_1249</name>
</gene>
<feature type="transmembrane region" description="Helical" evidence="1">
    <location>
        <begin position="7"/>
        <end position="29"/>
    </location>
</feature>
<keyword evidence="3" id="KW-1185">Reference proteome</keyword>
<dbReference type="Proteomes" id="UP000003217">
    <property type="component" value="Unassembled WGS sequence"/>
</dbReference>
<reference evidence="2 3" key="1">
    <citation type="journal article" date="2014" name="Int. J. Syst. Evol. Microbiol.">
        <title>Phylogenomics and the dynamic genome evolution of the genus Streptococcus.</title>
        <authorList>
            <consortium name="The Broad Institute Genome Sequencing Platform"/>
            <person name="Richards V.P."/>
            <person name="Palmer S.R."/>
            <person name="Pavinski Bitar P.D."/>
            <person name="Qin X."/>
            <person name="Weinstock G.M."/>
            <person name="Highlander S.K."/>
            <person name="Town C.D."/>
            <person name="Burne R.A."/>
            <person name="Stanhope M.J."/>
        </authorList>
    </citation>
    <scope>NUCLEOTIDE SEQUENCE [LARGE SCALE GENOMIC DNA]</scope>
    <source>
        <strain evidence="2 3">LQ 940-04</strain>
    </source>
</reference>
<protein>
    <submittedName>
        <fullName evidence="2">Uncharacterized protein</fullName>
    </submittedName>
</protein>
<name>G5K7U0_9STRE</name>
<dbReference type="AlphaFoldDB" id="G5K7U0"/>
<accession>G5K7U0</accession>
<evidence type="ECO:0000256" key="1">
    <source>
        <dbReference type="SAM" id="Phobius"/>
    </source>
</evidence>
<keyword evidence="1" id="KW-1133">Transmembrane helix</keyword>
<evidence type="ECO:0000313" key="3">
    <source>
        <dbReference type="Proteomes" id="UP000003217"/>
    </source>
</evidence>
<sequence length="39" mass="4501">MIFNLPFLSIISMRGFLEGALFFIFYFAVPYGVYTGFNP</sequence>
<evidence type="ECO:0000313" key="2">
    <source>
        <dbReference type="EMBL" id="EHI65241.1"/>
    </source>
</evidence>
<comment type="caution">
    <text evidence="2">The sequence shown here is derived from an EMBL/GenBank/DDBJ whole genome shotgun (WGS) entry which is preliminary data.</text>
</comment>
<organism evidence="2 3">
    <name type="scientific">Streptococcus pseudoporcinus LQ 940-04</name>
    <dbReference type="NCBI Taxonomy" id="875093"/>
    <lineage>
        <taxon>Bacteria</taxon>
        <taxon>Bacillati</taxon>
        <taxon>Bacillota</taxon>
        <taxon>Bacilli</taxon>
        <taxon>Lactobacillales</taxon>
        <taxon>Streptococcaceae</taxon>
        <taxon>Streptococcus</taxon>
    </lineage>
</organism>
<proteinExistence type="predicted"/>